<proteinExistence type="predicted"/>
<comment type="caution">
    <text evidence="1">The sequence shown here is derived from an EMBL/GenBank/DDBJ whole genome shotgun (WGS) entry which is preliminary data.</text>
</comment>
<evidence type="ECO:0000313" key="2">
    <source>
        <dbReference type="Proteomes" id="UP000651271"/>
    </source>
</evidence>
<dbReference type="Proteomes" id="UP000651271">
    <property type="component" value="Unassembled WGS sequence"/>
</dbReference>
<name>A0ABR7YDR5_9SPHI</name>
<sequence length="109" mass="12810">MALHLFNMSIDVSELISKNISENPQESILELVVETFLGYEDAFNEIEEGDNIKLYLKKDFSNIWILPHTYNQIFPYRDELRKCYAAFYLAPHSFLFIKNTTPPPEIKFS</sequence>
<gene>
    <name evidence="1" type="ORF">H8B04_07690</name>
</gene>
<dbReference type="EMBL" id="JACOIJ010000011">
    <property type="protein sequence ID" value="MBD1429449.1"/>
    <property type="molecule type" value="Genomic_DNA"/>
</dbReference>
<protein>
    <submittedName>
        <fullName evidence="1">Uncharacterized protein</fullName>
    </submittedName>
</protein>
<reference evidence="1 2" key="1">
    <citation type="submission" date="2020-08" db="EMBL/GenBank/DDBJ databases">
        <title>Sphingobacterium sp. DN04309 isolated from aquaculture water.</title>
        <authorList>
            <person name="Zhang M."/>
        </authorList>
    </citation>
    <scope>NUCLEOTIDE SEQUENCE [LARGE SCALE GENOMIC DNA]</scope>
    <source>
        <strain evidence="1 2">DN04309</strain>
    </source>
</reference>
<organism evidence="1 2">
    <name type="scientific">Sphingobacterium litopenaei</name>
    <dbReference type="NCBI Taxonomy" id="2763500"/>
    <lineage>
        <taxon>Bacteria</taxon>
        <taxon>Pseudomonadati</taxon>
        <taxon>Bacteroidota</taxon>
        <taxon>Sphingobacteriia</taxon>
        <taxon>Sphingobacteriales</taxon>
        <taxon>Sphingobacteriaceae</taxon>
        <taxon>Sphingobacterium</taxon>
    </lineage>
</organism>
<keyword evidence="2" id="KW-1185">Reference proteome</keyword>
<evidence type="ECO:0000313" key="1">
    <source>
        <dbReference type="EMBL" id="MBD1429449.1"/>
    </source>
</evidence>
<accession>A0ABR7YDR5</accession>
<dbReference type="RefSeq" id="WP_190301975.1">
    <property type="nucleotide sequence ID" value="NZ_JACOIJ010000011.1"/>
</dbReference>